<organism evidence="1 2">
    <name type="scientific">Streptococcus porcinus</name>
    <dbReference type="NCBI Taxonomy" id="1340"/>
    <lineage>
        <taxon>Bacteria</taxon>
        <taxon>Bacillati</taxon>
        <taxon>Bacillota</taxon>
        <taxon>Bacilli</taxon>
        <taxon>Lactobacillales</taxon>
        <taxon>Streptococcaceae</taxon>
        <taxon>Streptococcus</taxon>
    </lineage>
</organism>
<name>A0A4V0HAL9_STRPO</name>
<dbReference type="Proteomes" id="UP000306241">
    <property type="component" value="Chromosome"/>
</dbReference>
<reference evidence="1 2" key="1">
    <citation type="submission" date="2019-05" db="EMBL/GenBank/DDBJ databases">
        <authorList>
            <consortium name="Pathogen Informatics"/>
        </authorList>
    </citation>
    <scope>NUCLEOTIDE SEQUENCE [LARGE SCALE GENOMIC DNA]</scope>
    <source>
        <strain evidence="1 2">NCTC10924</strain>
    </source>
</reference>
<proteinExistence type="predicted"/>
<protein>
    <submittedName>
        <fullName evidence="1">Uncharacterized protein</fullName>
    </submittedName>
</protein>
<evidence type="ECO:0000313" key="2">
    <source>
        <dbReference type="Proteomes" id="UP000306241"/>
    </source>
</evidence>
<gene>
    <name evidence="1" type="ORF">NCTC10924_01257</name>
</gene>
<accession>A0A4V0HAL9</accession>
<evidence type="ECO:0000313" key="1">
    <source>
        <dbReference type="EMBL" id="VTT44837.1"/>
    </source>
</evidence>
<dbReference type="AlphaFoldDB" id="A0A4V0HAL9"/>
<sequence>MVFISLMNDTERSRSKDEESVRELEKFNLIKFPEPGGMTLKVGEVR</sequence>
<dbReference type="EMBL" id="LR594052">
    <property type="protein sequence ID" value="VTT44837.1"/>
    <property type="molecule type" value="Genomic_DNA"/>
</dbReference>
<dbReference type="RefSeq" id="WP_003082964.1">
    <property type="nucleotide sequence ID" value="NZ_FZQN01000003.1"/>
</dbReference>